<reference evidence="1" key="1">
    <citation type="submission" date="2015-12" db="EMBL/GenBank/DDBJ databases">
        <title>Update maize B73 reference genome by single molecule sequencing technologies.</title>
        <authorList>
            <consortium name="Maize Genome Sequencing Project"/>
            <person name="Ware D."/>
        </authorList>
    </citation>
    <scope>NUCLEOTIDE SEQUENCE [LARGE SCALE GENOMIC DNA]</scope>
    <source>
        <tissue evidence="1">Seedling</tissue>
    </source>
</reference>
<name>A0A1D6K4H9_MAIZE</name>
<protein>
    <submittedName>
        <fullName evidence="1">40S ribosomal protein S9-2</fullName>
    </submittedName>
</protein>
<organism evidence="1">
    <name type="scientific">Zea mays</name>
    <name type="common">Maize</name>
    <dbReference type="NCBI Taxonomy" id="4577"/>
    <lineage>
        <taxon>Eukaryota</taxon>
        <taxon>Viridiplantae</taxon>
        <taxon>Streptophyta</taxon>
        <taxon>Embryophyta</taxon>
        <taxon>Tracheophyta</taxon>
        <taxon>Spermatophyta</taxon>
        <taxon>Magnoliopsida</taxon>
        <taxon>Liliopsida</taxon>
        <taxon>Poales</taxon>
        <taxon>Poaceae</taxon>
        <taxon>PACMAD clade</taxon>
        <taxon>Panicoideae</taxon>
        <taxon>Andropogonodae</taxon>
        <taxon>Andropogoneae</taxon>
        <taxon>Tripsacinae</taxon>
        <taxon>Zea</taxon>
    </lineage>
</organism>
<keyword evidence="1" id="KW-0689">Ribosomal protein</keyword>
<gene>
    <name evidence="1" type="ORF">ZEAMMB73_Zm00001d029340</name>
</gene>
<dbReference type="GO" id="GO:0005840">
    <property type="term" value="C:ribosome"/>
    <property type="evidence" value="ECO:0007669"/>
    <property type="project" value="UniProtKB-KW"/>
</dbReference>
<accession>A0A1D6K4H9</accession>
<evidence type="ECO:0000313" key="1">
    <source>
        <dbReference type="EMBL" id="ONL98513.1"/>
    </source>
</evidence>
<sequence>MMRLCATHDGRLRHFVCNVAVLFSLMLPSSLFLMHLAFLCFFICLHFTLSCEAQTQLLYLVAQ</sequence>
<keyword evidence="1" id="KW-0687">Ribonucleoprotein</keyword>
<dbReference type="EMBL" id="CM007647">
    <property type="protein sequence ID" value="ONL98513.1"/>
    <property type="molecule type" value="Genomic_DNA"/>
</dbReference>
<dbReference type="AlphaFoldDB" id="A0A1D6K4H9"/>
<proteinExistence type="predicted"/>